<dbReference type="EMBL" id="CAXIEN010000156">
    <property type="protein sequence ID" value="CAL1282597.1"/>
    <property type="molecule type" value="Genomic_DNA"/>
</dbReference>
<accession>A0AAV2AF92</accession>
<sequence length="193" mass="22108">MLRDPTRPGHSLDSGLVDIGHRRGSLLAACSRRSTSNDFLFAYPLQAKRMTFSGVQESQQMRVRYLINNVTFTSEPQMRRYKHPQDHLHLKETRLPIKCKSSMRMSIIGDFHWLEYGKDNCCGEVWRSLNGNQKISQDVSITNFLLKWRLKKAAVISLACNYMLFRPGKKYAVGSVRSRATCEIGPRGVDARV</sequence>
<gene>
    <name evidence="1" type="ORF">LARSCL_LOCUS12154</name>
</gene>
<reference evidence="1 2" key="1">
    <citation type="submission" date="2024-04" db="EMBL/GenBank/DDBJ databases">
        <authorList>
            <person name="Rising A."/>
            <person name="Reimegard J."/>
            <person name="Sonavane S."/>
            <person name="Akerstrom W."/>
            <person name="Nylinder S."/>
            <person name="Hedman E."/>
            <person name="Kallberg Y."/>
        </authorList>
    </citation>
    <scope>NUCLEOTIDE SEQUENCE [LARGE SCALE GENOMIC DNA]</scope>
</reference>
<organism evidence="1 2">
    <name type="scientific">Larinioides sclopetarius</name>
    <dbReference type="NCBI Taxonomy" id="280406"/>
    <lineage>
        <taxon>Eukaryota</taxon>
        <taxon>Metazoa</taxon>
        <taxon>Ecdysozoa</taxon>
        <taxon>Arthropoda</taxon>
        <taxon>Chelicerata</taxon>
        <taxon>Arachnida</taxon>
        <taxon>Araneae</taxon>
        <taxon>Araneomorphae</taxon>
        <taxon>Entelegynae</taxon>
        <taxon>Araneoidea</taxon>
        <taxon>Araneidae</taxon>
        <taxon>Larinioides</taxon>
    </lineage>
</organism>
<keyword evidence="2" id="KW-1185">Reference proteome</keyword>
<evidence type="ECO:0000313" key="2">
    <source>
        <dbReference type="Proteomes" id="UP001497382"/>
    </source>
</evidence>
<name>A0AAV2AF92_9ARAC</name>
<dbReference type="Proteomes" id="UP001497382">
    <property type="component" value="Unassembled WGS sequence"/>
</dbReference>
<proteinExistence type="predicted"/>
<dbReference type="AlphaFoldDB" id="A0AAV2AF92"/>
<evidence type="ECO:0000313" key="1">
    <source>
        <dbReference type="EMBL" id="CAL1282597.1"/>
    </source>
</evidence>
<comment type="caution">
    <text evidence="1">The sequence shown here is derived from an EMBL/GenBank/DDBJ whole genome shotgun (WGS) entry which is preliminary data.</text>
</comment>
<protein>
    <submittedName>
        <fullName evidence="1">Uncharacterized protein</fullName>
    </submittedName>
</protein>